<keyword evidence="2" id="KW-0808">Transferase</keyword>
<dbReference type="EMBL" id="JAATEO010000012">
    <property type="protein sequence ID" value="NJP32881.1"/>
    <property type="molecule type" value="Genomic_DNA"/>
</dbReference>
<dbReference type="Proteomes" id="UP000783871">
    <property type="component" value="Unassembled WGS sequence"/>
</dbReference>
<dbReference type="PANTHER" id="PTHR43591">
    <property type="entry name" value="METHYLTRANSFERASE"/>
    <property type="match status" value="1"/>
</dbReference>
<organism evidence="2 3">
    <name type="scientific">Micromonospora thermarum</name>
    <dbReference type="NCBI Taxonomy" id="2720024"/>
    <lineage>
        <taxon>Bacteria</taxon>
        <taxon>Bacillati</taxon>
        <taxon>Actinomycetota</taxon>
        <taxon>Actinomycetes</taxon>
        <taxon>Micromonosporales</taxon>
        <taxon>Micromonosporaceae</taxon>
        <taxon>Micromonospora</taxon>
    </lineage>
</organism>
<evidence type="ECO:0000313" key="2">
    <source>
        <dbReference type="EMBL" id="NJP32881.1"/>
    </source>
</evidence>
<sequence length="249" mass="26860">MGRWSRRVAEEFVGWLDRPAGLRWLDVGCGTGALTSTVLAVADPARVTGVDPSDGFLAHARSTVDDARAAFQVGDARSLPIPDRDVDVVVSGLALNFVPEPGRAVAEFARVLRPGGVAAAYVWDYAEGMQMMRHFWDAVAVLDPAAAELDEGPRFPVCRPERLAALWTDTGLRDVSVRAVEVPTVFADFDDYWQPFLGGQGAAPTYVTSLTEADRTELADLLATRLPAEPDGSIRLTARAWAVRGTATH</sequence>
<keyword evidence="3" id="KW-1185">Reference proteome</keyword>
<dbReference type="SUPFAM" id="SSF53335">
    <property type="entry name" value="S-adenosyl-L-methionine-dependent methyltransferases"/>
    <property type="match status" value="1"/>
</dbReference>
<reference evidence="2 3" key="1">
    <citation type="submission" date="2020-03" db="EMBL/GenBank/DDBJ databases">
        <title>WGS of actinomycetes isolated from Thailand.</title>
        <authorList>
            <person name="Thawai C."/>
        </authorList>
    </citation>
    <scope>NUCLEOTIDE SEQUENCE [LARGE SCALE GENOMIC DNA]</scope>
    <source>
        <strain evidence="2 3">HSS6-12</strain>
    </source>
</reference>
<dbReference type="CDD" id="cd02440">
    <property type="entry name" value="AdoMet_MTases"/>
    <property type="match status" value="1"/>
</dbReference>
<dbReference type="InterPro" id="IPR029063">
    <property type="entry name" value="SAM-dependent_MTases_sf"/>
</dbReference>
<feature type="domain" description="Methyltransferase type 11" evidence="1">
    <location>
        <begin position="25"/>
        <end position="119"/>
    </location>
</feature>
<evidence type="ECO:0000259" key="1">
    <source>
        <dbReference type="Pfam" id="PF08241"/>
    </source>
</evidence>
<gene>
    <name evidence="2" type="ORF">HCJ94_13005</name>
</gene>
<dbReference type="InterPro" id="IPR013216">
    <property type="entry name" value="Methyltransf_11"/>
</dbReference>
<evidence type="ECO:0000313" key="3">
    <source>
        <dbReference type="Proteomes" id="UP000783871"/>
    </source>
</evidence>
<protein>
    <submittedName>
        <fullName evidence="2">Methyltransferase domain-containing protein</fullName>
    </submittedName>
</protein>
<keyword evidence="2" id="KW-0489">Methyltransferase</keyword>
<proteinExistence type="predicted"/>
<dbReference type="GO" id="GO:0008168">
    <property type="term" value="F:methyltransferase activity"/>
    <property type="evidence" value="ECO:0007669"/>
    <property type="project" value="UniProtKB-KW"/>
</dbReference>
<dbReference type="GO" id="GO:0032259">
    <property type="term" value="P:methylation"/>
    <property type="evidence" value="ECO:0007669"/>
    <property type="project" value="UniProtKB-KW"/>
</dbReference>
<dbReference type="Gene3D" id="3.40.50.150">
    <property type="entry name" value="Vaccinia Virus protein VP39"/>
    <property type="match status" value="1"/>
</dbReference>
<accession>A0ABX0Z9E7</accession>
<dbReference type="PANTHER" id="PTHR43591:SF24">
    <property type="entry name" value="2-METHOXY-6-POLYPRENYL-1,4-BENZOQUINOL METHYLASE, MITOCHONDRIAL"/>
    <property type="match status" value="1"/>
</dbReference>
<name>A0ABX0Z9E7_9ACTN</name>
<comment type="caution">
    <text evidence="2">The sequence shown here is derived from an EMBL/GenBank/DDBJ whole genome shotgun (WGS) entry which is preliminary data.</text>
</comment>
<dbReference type="Pfam" id="PF08241">
    <property type="entry name" value="Methyltransf_11"/>
    <property type="match status" value="1"/>
</dbReference>